<feature type="compositionally biased region" description="Low complexity" evidence="1">
    <location>
        <begin position="1"/>
        <end position="17"/>
    </location>
</feature>
<organism evidence="2">
    <name type="scientific">Diabrotica virgifera virgifera</name>
    <name type="common">western corn rootworm</name>
    <dbReference type="NCBI Taxonomy" id="50390"/>
    <lineage>
        <taxon>Eukaryota</taxon>
        <taxon>Metazoa</taxon>
        <taxon>Ecdysozoa</taxon>
        <taxon>Arthropoda</taxon>
        <taxon>Hexapoda</taxon>
        <taxon>Insecta</taxon>
        <taxon>Pterygota</taxon>
        <taxon>Neoptera</taxon>
        <taxon>Endopterygota</taxon>
        <taxon>Coleoptera</taxon>
        <taxon>Polyphaga</taxon>
        <taxon>Cucujiformia</taxon>
        <taxon>Chrysomeloidea</taxon>
        <taxon>Chrysomelidae</taxon>
        <taxon>Galerucinae</taxon>
        <taxon>Diabroticina</taxon>
        <taxon>Diabroticites</taxon>
        <taxon>Diabrotica</taxon>
    </lineage>
</organism>
<dbReference type="AlphaFoldDB" id="A0A6P7F200"/>
<feature type="compositionally biased region" description="Acidic residues" evidence="1">
    <location>
        <begin position="18"/>
        <end position="37"/>
    </location>
</feature>
<dbReference type="RefSeq" id="XP_028128877.1">
    <property type="nucleotide sequence ID" value="XM_028273076.1"/>
</dbReference>
<protein>
    <submittedName>
        <fullName evidence="2">Uncharacterized protein LOC114325131 isoform X1</fullName>
    </submittedName>
</protein>
<feature type="compositionally biased region" description="Polar residues" evidence="1">
    <location>
        <begin position="38"/>
        <end position="47"/>
    </location>
</feature>
<dbReference type="InParanoid" id="A0A6P7F200"/>
<feature type="compositionally biased region" description="Basic and acidic residues" evidence="1">
    <location>
        <begin position="48"/>
        <end position="59"/>
    </location>
</feature>
<proteinExistence type="predicted"/>
<accession>A0A6P7F200</accession>
<reference evidence="2" key="1">
    <citation type="submission" date="2025-08" db="UniProtKB">
        <authorList>
            <consortium name="RefSeq"/>
        </authorList>
    </citation>
    <scope>IDENTIFICATION</scope>
    <source>
        <tissue evidence="2">Whole insect</tissue>
    </source>
</reference>
<sequence length="185" mass="21234">MEQIDSTNSNNDGNSDPPLDDSDQDPNYDPDSTDDSENVSSENTSKGNHLENEIGENAKKSSRWRKRKSSEYKRNQRKVKRNKSEEYYSESTNKVMGAREIGLPCLCSRQCATKIIFTQLWNLGSFDIQNSYLFGCIKMCSKKRHYPKKPKKAVSGRKYSVEYYVTVNTETIKICKSEFMSVHGL</sequence>
<evidence type="ECO:0000256" key="1">
    <source>
        <dbReference type="SAM" id="MobiDB-lite"/>
    </source>
</evidence>
<feature type="region of interest" description="Disordered" evidence="1">
    <location>
        <begin position="1"/>
        <end position="90"/>
    </location>
</feature>
<name>A0A6P7F200_DIAVI</name>
<evidence type="ECO:0000313" key="2">
    <source>
        <dbReference type="RefSeq" id="XP_028128877.1"/>
    </source>
</evidence>
<gene>
    <name evidence="2" type="primary">LOC114325131</name>
</gene>